<reference evidence="15 16" key="1">
    <citation type="submission" date="2020-04" db="EMBL/GenBank/DDBJ databases">
        <authorList>
            <person name="Depoorter E."/>
        </authorList>
    </citation>
    <scope>NUCLEOTIDE SEQUENCE [LARGE SCALE GENOMIC DNA]</scope>
    <source>
        <strain evidence="15 16">BCC0217</strain>
    </source>
</reference>
<feature type="transmembrane region" description="Helical" evidence="13">
    <location>
        <begin position="12"/>
        <end position="32"/>
    </location>
</feature>
<keyword evidence="11 13" id="KW-0472">Membrane</keyword>
<sequence length="196" mass="21622">MKIVTRYPLSMSLLHWLLAAALVGNLIIGLLLDDNEDLVGLHKSIGIVILCLVLARIANRLRVQHRLPTSANPAGSAARLAEHAVHGLLYVLMFTIPLIGWMKTNAAGHTASCFGLLSLPTLVPKSRALSHWLGELHALTAYGLAVVVGFHVLGAMAHRVIRAENILPRILPWPTRADQHEARTEDIVRRREYDPR</sequence>
<proteinExistence type="inferred from homology"/>
<dbReference type="GO" id="GO:0022904">
    <property type="term" value="P:respiratory electron transport chain"/>
    <property type="evidence" value="ECO:0007669"/>
    <property type="project" value="InterPro"/>
</dbReference>
<comment type="cofactor">
    <cofactor evidence="1">
        <name>heme b</name>
        <dbReference type="ChEBI" id="CHEBI:60344"/>
    </cofactor>
</comment>
<evidence type="ECO:0000256" key="1">
    <source>
        <dbReference type="ARBA" id="ARBA00001970"/>
    </source>
</evidence>
<evidence type="ECO:0000313" key="15">
    <source>
        <dbReference type="EMBL" id="CAB3962573.1"/>
    </source>
</evidence>
<dbReference type="InterPro" id="IPR016174">
    <property type="entry name" value="Di-haem_cyt_TM"/>
</dbReference>
<evidence type="ECO:0000256" key="12">
    <source>
        <dbReference type="ARBA" id="ARBA00037975"/>
    </source>
</evidence>
<dbReference type="Proteomes" id="UP000494301">
    <property type="component" value="Unassembled WGS sequence"/>
</dbReference>
<protein>
    <submittedName>
        <fullName evidence="15">Cytochrome B561</fullName>
    </submittedName>
</protein>
<dbReference type="GO" id="GO:0020037">
    <property type="term" value="F:heme binding"/>
    <property type="evidence" value="ECO:0007669"/>
    <property type="project" value="TreeGrafter"/>
</dbReference>
<evidence type="ECO:0000256" key="9">
    <source>
        <dbReference type="ARBA" id="ARBA00022989"/>
    </source>
</evidence>
<evidence type="ECO:0000256" key="4">
    <source>
        <dbReference type="ARBA" id="ARBA00022475"/>
    </source>
</evidence>
<evidence type="ECO:0000256" key="11">
    <source>
        <dbReference type="ARBA" id="ARBA00023136"/>
    </source>
</evidence>
<keyword evidence="7" id="KW-0479">Metal-binding</keyword>
<dbReference type="SUPFAM" id="SSF81342">
    <property type="entry name" value="Transmembrane di-heme cytochromes"/>
    <property type="match status" value="1"/>
</dbReference>
<dbReference type="PANTHER" id="PTHR30529">
    <property type="entry name" value="CYTOCHROME B561"/>
    <property type="match status" value="1"/>
</dbReference>
<dbReference type="EMBL" id="CABWIL020000005">
    <property type="protein sequence ID" value="CAB3962573.1"/>
    <property type="molecule type" value="Genomic_DNA"/>
</dbReference>
<keyword evidence="9 13" id="KW-1133">Transmembrane helix</keyword>
<keyword evidence="8" id="KW-0249">Electron transport</keyword>
<organism evidence="15 16">
    <name type="scientific">Burkholderia aenigmatica</name>
    <dbReference type="NCBI Taxonomy" id="2015348"/>
    <lineage>
        <taxon>Bacteria</taxon>
        <taxon>Pseudomonadati</taxon>
        <taxon>Pseudomonadota</taxon>
        <taxon>Betaproteobacteria</taxon>
        <taxon>Burkholderiales</taxon>
        <taxon>Burkholderiaceae</taxon>
        <taxon>Burkholderia</taxon>
        <taxon>Burkholderia cepacia complex</taxon>
    </lineage>
</organism>
<dbReference type="PANTHER" id="PTHR30529:SF1">
    <property type="entry name" value="CYTOCHROME B561 HOMOLOG 2"/>
    <property type="match status" value="1"/>
</dbReference>
<dbReference type="GO" id="GO:0046872">
    <property type="term" value="F:metal ion binding"/>
    <property type="evidence" value="ECO:0007669"/>
    <property type="project" value="UniProtKB-KW"/>
</dbReference>
<dbReference type="GO" id="GO:0005886">
    <property type="term" value="C:plasma membrane"/>
    <property type="evidence" value="ECO:0007669"/>
    <property type="project" value="UniProtKB-SubCell"/>
</dbReference>
<name>A0A6J5IWZ0_9BURK</name>
<keyword evidence="5" id="KW-0349">Heme</keyword>
<evidence type="ECO:0000259" key="14">
    <source>
        <dbReference type="Pfam" id="PF01292"/>
    </source>
</evidence>
<dbReference type="AlphaFoldDB" id="A0A6J5IWZ0"/>
<evidence type="ECO:0000256" key="10">
    <source>
        <dbReference type="ARBA" id="ARBA00023004"/>
    </source>
</evidence>
<evidence type="ECO:0000256" key="6">
    <source>
        <dbReference type="ARBA" id="ARBA00022692"/>
    </source>
</evidence>
<keyword evidence="3" id="KW-0813">Transport</keyword>
<feature type="transmembrane region" description="Helical" evidence="13">
    <location>
        <begin position="38"/>
        <end position="59"/>
    </location>
</feature>
<comment type="subcellular location">
    <subcellularLocation>
        <location evidence="2">Cell membrane</location>
        <topology evidence="2">Multi-pass membrane protein</topology>
    </subcellularLocation>
</comment>
<feature type="transmembrane region" description="Helical" evidence="13">
    <location>
        <begin position="139"/>
        <end position="161"/>
    </location>
</feature>
<evidence type="ECO:0000256" key="3">
    <source>
        <dbReference type="ARBA" id="ARBA00022448"/>
    </source>
</evidence>
<accession>A0A6J5IWZ0</accession>
<keyword evidence="6 13" id="KW-0812">Transmembrane</keyword>
<feature type="domain" description="Cytochrome b561 bacterial/Ni-hydrogenase" evidence="14">
    <location>
        <begin position="6"/>
        <end position="172"/>
    </location>
</feature>
<feature type="transmembrane region" description="Helical" evidence="13">
    <location>
        <begin position="80"/>
        <end position="102"/>
    </location>
</feature>
<evidence type="ECO:0000313" key="16">
    <source>
        <dbReference type="Proteomes" id="UP000494301"/>
    </source>
</evidence>
<dbReference type="InterPro" id="IPR052168">
    <property type="entry name" value="Cytochrome_b561_oxidase"/>
</dbReference>
<dbReference type="InterPro" id="IPR011577">
    <property type="entry name" value="Cyt_b561_bac/Ni-Hgenase"/>
</dbReference>
<comment type="similarity">
    <text evidence="12">Belongs to the cytochrome b561 family.</text>
</comment>
<dbReference type="Pfam" id="PF01292">
    <property type="entry name" value="Ni_hydr_CYTB"/>
    <property type="match status" value="1"/>
</dbReference>
<evidence type="ECO:0000256" key="13">
    <source>
        <dbReference type="SAM" id="Phobius"/>
    </source>
</evidence>
<gene>
    <name evidence="15" type="ORF">BLA3211_01886</name>
</gene>
<dbReference type="GO" id="GO:0009055">
    <property type="term" value="F:electron transfer activity"/>
    <property type="evidence" value="ECO:0007669"/>
    <property type="project" value="InterPro"/>
</dbReference>
<evidence type="ECO:0000256" key="8">
    <source>
        <dbReference type="ARBA" id="ARBA00022982"/>
    </source>
</evidence>
<evidence type="ECO:0000256" key="5">
    <source>
        <dbReference type="ARBA" id="ARBA00022617"/>
    </source>
</evidence>
<keyword evidence="10" id="KW-0408">Iron</keyword>
<evidence type="ECO:0000256" key="7">
    <source>
        <dbReference type="ARBA" id="ARBA00022723"/>
    </source>
</evidence>
<keyword evidence="4" id="KW-1003">Cell membrane</keyword>
<evidence type="ECO:0000256" key="2">
    <source>
        <dbReference type="ARBA" id="ARBA00004651"/>
    </source>
</evidence>
<dbReference type="RefSeq" id="WP_175221193.1">
    <property type="nucleotide sequence ID" value="NZ_CABWIL020000005.1"/>
</dbReference>